<evidence type="ECO:0000313" key="4">
    <source>
        <dbReference type="Proteomes" id="UP000245683"/>
    </source>
</evidence>
<dbReference type="SUPFAM" id="SSF51905">
    <property type="entry name" value="FAD/NAD(P)-binding domain"/>
    <property type="match status" value="1"/>
</dbReference>
<keyword evidence="1" id="KW-0560">Oxidoreductase</keyword>
<comment type="caution">
    <text evidence="3">The sequence shown here is derived from an EMBL/GenBank/DDBJ whole genome shotgun (WGS) entry which is preliminary data.</text>
</comment>
<feature type="domain" description="FAD/NAD(P)-binding" evidence="2">
    <location>
        <begin position="6"/>
        <end position="222"/>
    </location>
</feature>
<dbReference type="OrthoDB" id="9778740at2"/>
<organism evidence="3 4">
    <name type="scientific">Micromonospora globispora</name>
    <dbReference type="NCBI Taxonomy" id="1450148"/>
    <lineage>
        <taxon>Bacteria</taxon>
        <taxon>Bacillati</taxon>
        <taxon>Actinomycetota</taxon>
        <taxon>Actinomycetes</taxon>
        <taxon>Micromonosporales</taxon>
        <taxon>Micromonosporaceae</taxon>
        <taxon>Micromonospora</taxon>
    </lineage>
</organism>
<evidence type="ECO:0000259" key="2">
    <source>
        <dbReference type="Pfam" id="PF07992"/>
    </source>
</evidence>
<dbReference type="Gene3D" id="3.50.50.60">
    <property type="entry name" value="FAD/NAD(P)-binding domain"/>
    <property type="match status" value="1"/>
</dbReference>
<dbReference type="InterPro" id="IPR036188">
    <property type="entry name" value="FAD/NAD-bd_sf"/>
</dbReference>
<dbReference type="AlphaFoldDB" id="A0A317KBN8"/>
<dbReference type="Proteomes" id="UP000245683">
    <property type="component" value="Unassembled WGS sequence"/>
</dbReference>
<dbReference type="PRINTS" id="PR00368">
    <property type="entry name" value="FADPNR"/>
</dbReference>
<protein>
    <submittedName>
        <fullName evidence="3">Dimethylaniline monooxygenase</fullName>
    </submittedName>
</protein>
<sequence length="410" mass="43995">MRESVDVAIVGAGPYGLSLAAHLRAAGVPHRVFGEPMALWRSHMPAGMYLKSQGFASNLSSPRPGRTLEEFCRRTGRPYAPYGLPVPLQTFLDYGDWFQRCEVPDLEEVLVTAVAAAGGGYAVSLADGTDLLARRVVVAVGVQHFPHVPDPLTALPTELCSHVSRHTDLAAFAGRDVVVLGAGQSALESAALLHEAGATVRVLARRERVNWNGEPLALDRAWWQRLREPEAGLGSGWGTWFYSNRPDLFRHLPARERVRRARTALGPAGSSWLRPRVDGVVPVHPGHTLVSAEPRDGGVRLTARRADGHRITLTTDHVIAATGYRADVARLSFLDSRLRAGLRTVAGTPAVGGDFDSSAPGLYFVGPAVAPSFGPVMRFVYGADFAARVLARHLSAGARRSATVPVGAAR</sequence>
<dbReference type="PANTHER" id="PTHR43539:SF91">
    <property type="entry name" value="FAD-DEPENDENT URATE HYDROXYLASE"/>
    <property type="match status" value="1"/>
</dbReference>
<dbReference type="InterPro" id="IPR023753">
    <property type="entry name" value="FAD/NAD-binding_dom"/>
</dbReference>
<gene>
    <name evidence="3" type="ORF">DLJ46_08045</name>
</gene>
<dbReference type="InterPro" id="IPR050982">
    <property type="entry name" value="Auxin_biosynth/cation_transpt"/>
</dbReference>
<keyword evidence="3" id="KW-0503">Monooxygenase</keyword>
<evidence type="ECO:0000313" key="3">
    <source>
        <dbReference type="EMBL" id="PWU50070.1"/>
    </source>
</evidence>
<proteinExistence type="predicted"/>
<dbReference type="EMBL" id="QGSV01000119">
    <property type="protein sequence ID" value="PWU50070.1"/>
    <property type="molecule type" value="Genomic_DNA"/>
</dbReference>
<evidence type="ECO:0000256" key="1">
    <source>
        <dbReference type="ARBA" id="ARBA00023002"/>
    </source>
</evidence>
<keyword evidence="4" id="KW-1185">Reference proteome</keyword>
<name>A0A317KBN8_9ACTN</name>
<reference evidence="4" key="1">
    <citation type="submission" date="2018-05" db="EMBL/GenBank/DDBJ databases">
        <title>Micromonospora globispora sp. nov. and Micromonospora rugosa sp. nov., isolated from marine sediment.</title>
        <authorList>
            <person name="Carro L."/>
            <person name="Aysel V."/>
            <person name="Cetin D."/>
            <person name="Igual J.M."/>
            <person name="Klenk H.-P."/>
            <person name="Trujillo M.E."/>
            <person name="Sahin N."/>
        </authorList>
    </citation>
    <scope>NUCLEOTIDE SEQUENCE [LARGE SCALE GENOMIC DNA]</scope>
    <source>
        <strain evidence="4">S2904</strain>
    </source>
</reference>
<dbReference type="Pfam" id="PF07992">
    <property type="entry name" value="Pyr_redox_2"/>
    <property type="match status" value="1"/>
</dbReference>
<dbReference type="PANTHER" id="PTHR43539">
    <property type="entry name" value="FLAVIN-BINDING MONOOXYGENASE-LIKE PROTEIN (AFU_ORTHOLOGUE AFUA_4G09220)"/>
    <property type="match status" value="1"/>
</dbReference>
<dbReference type="GO" id="GO:0050660">
    <property type="term" value="F:flavin adenine dinucleotide binding"/>
    <property type="evidence" value="ECO:0007669"/>
    <property type="project" value="TreeGrafter"/>
</dbReference>
<accession>A0A317KBN8</accession>
<dbReference type="PRINTS" id="PR00469">
    <property type="entry name" value="PNDRDTASEII"/>
</dbReference>
<dbReference type="GO" id="GO:0004497">
    <property type="term" value="F:monooxygenase activity"/>
    <property type="evidence" value="ECO:0007669"/>
    <property type="project" value="UniProtKB-KW"/>
</dbReference>